<evidence type="ECO:0000313" key="2">
    <source>
        <dbReference type="EMBL" id="GJH30389.1"/>
    </source>
</evidence>
<feature type="domain" description="DUF2779" evidence="1">
    <location>
        <begin position="254"/>
        <end position="355"/>
    </location>
</feature>
<accession>A0AA37MVB2</accession>
<dbReference type="Proteomes" id="UP001055111">
    <property type="component" value="Unassembled WGS sequence"/>
</dbReference>
<evidence type="ECO:0000259" key="1">
    <source>
        <dbReference type="Pfam" id="PF11074"/>
    </source>
</evidence>
<dbReference type="AlphaFoldDB" id="A0AA37MVB2"/>
<reference evidence="2" key="1">
    <citation type="submission" date="2022-09" db="EMBL/GenBank/DDBJ databases">
        <title>Isolation and characterization of 3-chlorobenzoate degrading bacteria from soils in Shizuoka.</title>
        <authorList>
            <person name="Ifat A."/>
            <person name="Ogawa N."/>
            <person name="Kimbara K."/>
            <person name="Moriuchi R."/>
            <person name="Dohra H."/>
            <person name="Shintani M."/>
        </authorList>
    </citation>
    <scope>NUCLEOTIDE SEQUENCE</scope>
    <source>
        <strain evidence="2">19CS4-2</strain>
    </source>
</reference>
<dbReference type="RefSeq" id="WP_238218035.1">
    <property type="nucleotide sequence ID" value="NZ_BPUS01000036.1"/>
</dbReference>
<comment type="caution">
    <text evidence="2">The sequence shown here is derived from an EMBL/GenBank/DDBJ whole genome shotgun (WGS) entry which is preliminary data.</text>
</comment>
<proteinExistence type="predicted"/>
<dbReference type="EMBL" id="BPUS01000036">
    <property type="protein sequence ID" value="GJH30389.1"/>
    <property type="molecule type" value="Genomic_DNA"/>
</dbReference>
<organism evidence="2 3">
    <name type="scientific">Caballeronia novacaledonica</name>
    <dbReference type="NCBI Taxonomy" id="1544861"/>
    <lineage>
        <taxon>Bacteria</taxon>
        <taxon>Pseudomonadati</taxon>
        <taxon>Pseudomonadota</taxon>
        <taxon>Betaproteobacteria</taxon>
        <taxon>Burkholderiales</taxon>
        <taxon>Burkholderiaceae</taxon>
        <taxon>Caballeronia</taxon>
    </lineage>
</organism>
<dbReference type="InterPro" id="IPR021301">
    <property type="entry name" value="DUF2779"/>
</dbReference>
<evidence type="ECO:0000313" key="3">
    <source>
        <dbReference type="Proteomes" id="UP001055111"/>
    </source>
</evidence>
<sequence>MSRDFRLSKSKIMAGVQCRRRLWLETHRRDLARVSPASEHIFRMGHLFGERARPLMGQGELIGHVLDVGKAIAETRVALKQASDRGSMVYEAAFSHRNVVARADGFAPYAGGWHMTEVKAANAVKDYFYQDCAIQAWVAEGAGYPVHKVTLACIESRFVYPGGGDYDGLLRCIDVTAEVDRRKAAVDDIVEDLRAVMSRGEPQIAAGSHCSSPYACPFMAHCGAHAADTRWVSRRSAHHATVGSPPALAYPRHFLWLEAIASPVPMWSGTRPYQRIPVQWSCLTETQPGTFIHRAFLDSFDAPSKDDFTRTLIDALGYDGAVIVATSVERAGLNALCESVPERRAELKALMRRLVYPTPGARMAHDVADAARCIEVTNSESAQRAWWEAASSATDRERRHRLADDLLCYGRQQTLSLHEAFSAHDARPSTD</sequence>
<protein>
    <recommendedName>
        <fullName evidence="1">DUF2779 domain-containing protein</fullName>
    </recommendedName>
</protein>
<dbReference type="Pfam" id="PF11074">
    <property type="entry name" value="DUF2779"/>
    <property type="match status" value="1"/>
</dbReference>
<gene>
    <name evidence="2" type="ORF">CBA19CS42_37755</name>
</gene>
<name>A0AA37MVB2_9BURK</name>